<dbReference type="SUPFAM" id="SSF49265">
    <property type="entry name" value="Fibronectin type III"/>
    <property type="match status" value="1"/>
</dbReference>
<evidence type="ECO:0000313" key="4">
    <source>
        <dbReference type="EMBL" id="KAK5869677.1"/>
    </source>
</evidence>
<dbReference type="Proteomes" id="UP001346869">
    <property type="component" value="Unassembled WGS sequence"/>
</dbReference>
<dbReference type="AlphaFoldDB" id="A0AAN7XYI4"/>
<feature type="transmembrane region" description="Helical" evidence="2">
    <location>
        <begin position="464"/>
        <end position="486"/>
    </location>
</feature>
<dbReference type="InterPro" id="IPR003961">
    <property type="entry name" value="FN3_dom"/>
</dbReference>
<accession>A0AAN7XYI4</accession>
<gene>
    <name evidence="4" type="ORF">PBY51_024379</name>
</gene>
<evidence type="ECO:0000313" key="5">
    <source>
        <dbReference type="Proteomes" id="UP001346869"/>
    </source>
</evidence>
<dbReference type="Gene3D" id="2.60.40.10">
    <property type="entry name" value="Immunoglobulins"/>
    <property type="match status" value="1"/>
</dbReference>
<dbReference type="PANTHER" id="PTHR46708">
    <property type="entry name" value="TENASCIN"/>
    <property type="match status" value="1"/>
</dbReference>
<organism evidence="4 5">
    <name type="scientific">Eleginops maclovinus</name>
    <name type="common">Patagonian blennie</name>
    <name type="synonym">Eleginus maclovinus</name>
    <dbReference type="NCBI Taxonomy" id="56733"/>
    <lineage>
        <taxon>Eukaryota</taxon>
        <taxon>Metazoa</taxon>
        <taxon>Chordata</taxon>
        <taxon>Craniata</taxon>
        <taxon>Vertebrata</taxon>
        <taxon>Euteleostomi</taxon>
        <taxon>Actinopterygii</taxon>
        <taxon>Neopterygii</taxon>
        <taxon>Teleostei</taxon>
        <taxon>Neoteleostei</taxon>
        <taxon>Acanthomorphata</taxon>
        <taxon>Eupercaria</taxon>
        <taxon>Perciformes</taxon>
        <taxon>Notothenioidei</taxon>
        <taxon>Eleginopidae</taxon>
        <taxon>Eleginops</taxon>
    </lineage>
</organism>
<keyword evidence="2" id="KW-0812">Transmembrane</keyword>
<evidence type="ECO:0000256" key="2">
    <source>
        <dbReference type="SAM" id="Phobius"/>
    </source>
</evidence>
<proteinExistence type="predicted"/>
<reference evidence="4 5" key="1">
    <citation type="journal article" date="2023" name="Genes (Basel)">
        <title>Chromosome-Level Genome Assembly and Circadian Gene Repertoire of the Patagonia Blennie Eleginops maclovinus-The Closest Ancestral Proxy of Antarctic Cryonotothenioids.</title>
        <authorList>
            <person name="Cheng C.C."/>
            <person name="Rivera-Colon A.G."/>
            <person name="Minhas B.F."/>
            <person name="Wilson L."/>
            <person name="Rayamajhi N."/>
            <person name="Vargas-Chacoff L."/>
            <person name="Catchen J.M."/>
        </authorList>
    </citation>
    <scope>NUCLEOTIDE SEQUENCE [LARGE SCALE GENOMIC DNA]</scope>
    <source>
        <strain evidence="4">JMC-PN-2008</strain>
    </source>
</reference>
<keyword evidence="1" id="KW-0677">Repeat</keyword>
<keyword evidence="2" id="KW-0472">Membrane</keyword>
<dbReference type="PANTHER" id="PTHR46708:SF2">
    <property type="entry name" value="FIBRONECTIN TYPE-III DOMAIN-CONTAINING PROTEIN"/>
    <property type="match status" value="1"/>
</dbReference>
<dbReference type="CDD" id="cd00063">
    <property type="entry name" value="FN3"/>
    <property type="match status" value="1"/>
</dbReference>
<dbReference type="InterPro" id="IPR050991">
    <property type="entry name" value="ECM_Regulatory_Proteins"/>
</dbReference>
<keyword evidence="5" id="KW-1185">Reference proteome</keyword>
<keyword evidence="2" id="KW-1133">Transmembrane helix</keyword>
<sequence>MSPGFVFILCAGSYTVKPIQFGFQIDMTKNFTTGNYTININEKGRPDTRHKYSIQFSESNSAHAIKHLKPCTDYEHNVAFIDGAGKETPRYCTNQINTTRTLGMNQGDIKGKKCMPGYVCYNSEWDISSSLSTPNNISAVTCKRDEKEICFKPRYNDICTDLTTTFTSGNCAKNINLHTSITADFLNPSEISKTIPTKLPAEIKTNLPPNCKHLNITYTCLEDGKPNELNLTDLEPYTNYNCTGQIMHNNVIINKTTAIQFRIDCDLTISILELSVTNNSIHLSWNTHSEKCGDVLSNLPKLSYECSCQPRSEEYRMNQTINAGNTGGSCTISRLEPYTKYECAVQPKYNKSNVAGVNKKTTRTKIGVPGRIQDLMLDLTQHNVIKATCKAPHTLNGPVESIRYIARLYIGGVLKYTLNETKCKFEFKDLSYSTNYSVEVTASYGGDESDIIEGSTSISFDNALIVRLVFFILTSLAFALVLYKIYTLRLRKSRNDENVDENEAIELTEIYENVSGPECRYRDTT</sequence>
<reference evidence="4 5" key="2">
    <citation type="journal article" date="2023" name="Mol. Biol. Evol.">
        <title>Genomics of Secondarily Temperate Adaptation in the Only Non-Antarctic Icefish.</title>
        <authorList>
            <person name="Rivera-Colon A.G."/>
            <person name="Rayamajhi N."/>
            <person name="Minhas B.F."/>
            <person name="Madrigal G."/>
            <person name="Bilyk K.T."/>
            <person name="Yoon V."/>
            <person name="Hune M."/>
            <person name="Gregory S."/>
            <person name="Cheng C.H.C."/>
            <person name="Catchen J.M."/>
        </authorList>
    </citation>
    <scope>NUCLEOTIDE SEQUENCE [LARGE SCALE GENOMIC DNA]</scope>
    <source>
        <strain evidence="4">JMC-PN-2008</strain>
    </source>
</reference>
<dbReference type="PROSITE" id="PS50853">
    <property type="entry name" value="FN3"/>
    <property type="match status" value="1"/>
</dbReference>
<dbReference type="SMART" id="SM00060">
    <property type="entry name" value="FN3"/>
    <property type="match status" value="2"/>
</dbReference>
<feature type="domain" description="Fibronectin type-III" evidence="3">
    <location>
        <begin position="265"/>
        <end position="367"/>
    </location>
</feature>
<dbReference type="InterPro" id="IPR036116">
    <property type="entry name" value="FN3_sf"/>
</dbReference>
<evidence type="ECO:0000256" key="1">
    <source>
        <dbReference type="ARBA" id="ARBA00022737"/>
    </source>
</evidence>
<dbReference type="InterPro" id="IPR013783">
    <property type="entry name" value="Ig-like_fold"/>
</dbReference>
<dbReference type="EMBL" id="JAUZQC010000006">
    <property type="protein sequence ID" value="KAK5869677.1"/>
    <property type="molecule type" value="Genomic_DNA"/>
</dbReference>
<comment type="caution">
    <text evidence="4">The sequence shown here is derived from an EMBL/GenBank/DDBJ whole genome shotgun (WGS) entry which is preliminary data.</text>
</comment>
<evidence type="ECO:0000259" key="3">
    <source>
        <dbReference type="PROSITE" id="PS50853"/>
    </source>
</evidence>
<name>A0AAN7XYI4_ELEMC</name>
<protein>
    <recommendedName>
        <fullName evidence="3">Fibronectin type-III domain-containing protein</fullName>
    </recommendedName>
</protein>